<reference evidence="1" key="1">
    <citation type="submission" date="2023-06" db="EMBL/GenBank/DDBJ databases">
        <title>Genome-scale phylogeny and comparative genomics of the fungal order Sordariales.</title>
        <authorList>
            <consortium name="Lawrence Berkeley National Laboratory"/>
            <person name="Hensen N."/>
            <person name="Bonometti L."/>
            <person name="Westerberg I."/>
            <person name="Brannstrom I.O."/>
            <person name="Guillou S."/>
            <person name="Cros-Aarteil S."/>
            <person name="Calhoun S."/>
            <person name="Haridas S."/>
            <person name="Kuo A."/>
            <person name="Mondo S."/>
            <person name="Pangilinan J."/>
            <person name="Riley R."/>
            <person name="Labutti K."/>
            <person name="Andreopoulos B."/>
            <person name="Lipzen A."/>
            <person name="Chen C."/>
            <person name="Yanf M."/>
            <person name="Daum C."/>
            <person name="Ng V."/>
            <person name="Clum A."/>
            <person name="Steindorff A."/>
            <person name="Ohm R."/>
            <person name="Martin F."/>
            <person name="Silar P."/>
            <person name="Natvig D."/>
            <person name="Lalanne C."/>
            <person name="Gautier V."/>
            <person name="Ament-Velasquez S.L."/>
            <person name="Kruys A."/>
            <person name="Hutchinson M.I."/>
            <person name="Powell A.J."/>
            <person name="Barry K."/>
            <person name="Miller A.N."/>
            <person name="Grigoriev I.V."/>
            <person name="Debuchy R."/>
            <person name="Gladieux P."/>
            <person name="Thoren M.H."/>
            <person name="Johannesson H."/>
        </authorList>
    </citation>
    <scope>NUCLEOTIDE SEQUENCE</scope>
    <source>
        <strain evidence="1">SMH4607-1</strain>
    </source>
</reference>
<protein>
    <submittedName>
        <fullName evidence="1">Uncharacterized protein</fullName>
    </submittedName>
</protein>
<dbReference type="Proteomes" id="UP001172102">
    <property type="component" value="Unassembled WGS sequence"/>
</dbReference>
<evidence type="ECO:0000313" key="2">
    <source>
        <dbReference type="Proteomes" id="UP001172102"/>
    </source>
</evidence>
<name>A0AA40DPM1_9PEZI</name>
<keyword evidence="2" id="KW-1185">Reference proteome</keyword>
<proteinExistence type="predicted"/>
<accession>A0AA40DPM1</accession>
<dbReference type="AlphaFoldDB" id="A0AA40DPM1"/>
<sequence>MPAVQILSDLHLETLKLYDKFKIVPPRHPTWIGPPRLAILKEFEQIVSMDGSLGDFVLLDRAVFRPDKNSANLGCRLFSHVPPPERFSIVRQRINDFHHTKDWNIALHTSAMSLGSTSRLPPSTKPAST</sequence>
<comment type="caution">
    <text evidence="1">The sequence shown here is derived from an EMBL/GenBank/DDBJ whole genome shotgun (WGS) entry which is preliminary data.</text>
</comment>
<gene>
    <name evidence="1" type="ORF">B0H67DRAFT_648613</name>
</gene>
<dbReference type="EMBL" id="JAUKUA010000006">
    <property type="protein sequence ID" value="KAK0708562.1"/>
    <property type="molecule type" value="Genomic_DNA"/>
</dbReference>
<organism evidence="1 2">
    <name type="scientific">Lasiosphaeris hirsuta</name>
    <dbReference type="NCBI Taxonomy" id="260670"/>
    <lineage>
        <taxon>Eukaryota</taxon>
        <taxon>Fungi</taxon>
        <taxon>Dikarya</taxon>
        <taxon>Ascomycota</taxon>
        <taxon>Pezizomycotina</taxon>
        <taxon>Sordariomycetes</taxon>
        <taxon>Sordariomycetidae</taxon>
        <taxon>Sordariales</taxon>
        <taxon>Lasiosphaeriaceae</taxon>
        <taxon>Lasiosphaeris</taxon>
    </lineage>
</organism>
<evidence type="ECO:0000313" key="1">
    <source>
        <dbReference type="EMBL" id="KAK0708562.1"/>
    </source>
</evidence>